<evidence type="ECO:0000259" key="2">
    <source>
        <dbReference type="Pfam" id="PF07889"/>
    </source>
</evidence>
<feature type="domain" description="DUF1664" evidence="2">
    <location>
        <begin position="157"/>
        <end position="280"/>
    </location>
</feature>
<dbReference type="PANTHER" id="PTHR46667:SF1">
    <property type="entry name" value="OS09G0482740 PROTEIN"/>
    <property type="match status" value="1"/>
</dbReference>
<dbReference type="InterPro" id="IPR012458">
    <property type="entry name" value="DUF1664"/>
</dbReference>
<organism evidence="3 4">
    <name type="scientific">Punica granatum</name>
    <name type="common">Pomegranate</name>
    <dbReference type="NCBI Taxonomy" id="22663"/>
    <lineage>
        <taxon>Eukaryota</taxon>
        <taxon>Viridiplantae</taxon>
        <taxon>Streptophyta</taxon>
        <taxon>Embryophyta</taxon>
        <taxon>Tracheophyta</taxon>
        <taxon>Spermatophyta</taxon>
        <taxon>Magnoliopsida</taxon>
        <taxon>eudicotyledons</taxon>
        <taxon>Gunneridae</taxon>
        <taxon>Pentapetalae</taxon>
        <taxon>rosids</taxon>
        <taxon>malvids</taxon>
        <taxon>Myrtales</taxon>
        <taxon>Lythraceae</taxon>
        <taxon>Punica</taxon>
    </lineage>
</organism>
<dbReference type="AlphaFoldDB" id="A0A218X5K3"/>
<proteinExistence type="predicted"/>
<reference evidence="4" key="1">
    <citation type="journal article" date="2017" name="Plant J.">
        <title>The pomegranate (Punica granatum L.) genome and the genomics of punicalagin biosynthesis.</title>
        <authorList>
            <person name="Qin G."/>
            <person name="Xu C."/>
            <person name="Ming R."/>
            <person name="Tang H."/>
            <person name="Guyot R."/>
            <person name="Kramer E.M."/>
            <person name="Hu Y."/>
            <person name="Yi X."/>
            <person name="Qi Y."/>
            <person name="Xu X."/>
            <person name="Gao Z."/>
            <person name="Pan H."/>
            <person name="Jian J."/>
            <person name="Tian Y."/>
            <person name="Yue Z."/>
            <person name="Xu Y."/>
        </authorList>
    </citation>
    <scope>NUCLEOTIDE SEQUENCE [LARGE SCALE GENOMIC DNA]</scope>
    <source>
        <strain evidence="4">cv. Dabenzi</strain>
    </source>
</reference>
<dbReference type="PANTHER" id="PTHR46667">
    <property type="entry name" value="OS05G0182700 PROTEIN"/>
    <property type="match status" value="1"/>
</dbReference>
<feature type="compositionally biased region" description="Basic and acidic residues" evidence="1">
    <location>
        <begin position="1"/>
        <end position="13"/>
    </location>
</feature>
<name>A0A218X5K3_PUNGR</name>
<evidence type="ECO:0000313" key="3">
    <source>
        <dbReference type="EMBL" id="OWM79781.1"/>
    </source>
</evidence>
<protein>
    <recommendedName>
        <fullName evidence="2">DUF1664 domain-containing protein</fullName>
    </recommendedName>
</protein>
<feature type="compositionally biased region" description="Polar residues" evidence="1">
    <location>
        <begin position="29"/>
        <end position="41"/>
    </location>
</feature>
<accession>A0A218X5K3</accession>
<dbReference type="EMBL" id="MTKT01002440">
    <property type="protein sequence ID" value="OWM79781.1"/>
    <property type="molecule type" value="Genomic_DNA"/>
</dbReference>
<feature type="region of interest" description="Disordered" evidence="1">
    <location>
        <begin position="1"/>
        <end position="41"/>
    </location>
</feature>
<gene>
    <name evidence="3" type="ORF">CDL15_Pgr023193</name>
</gene>
<comment type="caution">
    <text evidence="3">The sequence shown here is derived from an EMBL/GenBank/DDBJ whole genome shotgun (WGS) entry which is preliminary data.</text>
</comment>
<sequence>MKTKGAEAAETNRSRSNFTPEGSAARSYPTPSRRSAATVPQTSFSQLRTFESATVTGKSTTFRYGVADWGFHLQSSNPRRCRQTGLTGSIILRSGRLSELVAQLQELLKGVDEVEISSNKFDTAALAAQIRQLAQEIKELSLSNPITIYNGSSSSSGSYSSYLVPAAALGAMGYCYMWWKGWSFSDVMFVTRQNMANAVATVSKQLENVSETLASTKRHLSKRLENLDWKLEEQKEISEIIVNNVNEVKSNLAQIGFDVETIHRMVSGMEGKIELLEAKQDVTNSGLWHLCQLAGGLQGGQDAIKFKDASGKVANHLRVTYKENPVKGLQFISDSSEFNKIEDSITKTEKNSAEKVSGKNVPITRRRIHRAKQN</sequence>
<evidence type="ECO:0000256" key="1">
    <source>
        <dbReference type="SAM" id="MobiDB-lite"/>
    </source>
</evidence>
<dbReference type="Proteomes" id="UP000197138">
    <property type="component" value="Unassembled WGS sequence"/>
</dbReference>
<dbReference type="Pfam" id="PF07889">
    <property type="entry name" value="DUF1664"/>
    <property type="match status" value="1"/>
</dbReference>
<evidence type="ECO:0000313" key="4">
    <source>
        <dbReference type="Proteomes" id="UP000197138"/>
    </source>
</evidence>